<proteinExistence type="predicted"/>
<dbReference type="InterPro" id="IPR051081">
    <property type="entry name" value="HTH_MetalResp_TranReg"/>
</dbReference>
<name>A0A833M7G1_9FIRM</name>
<dbReference type="Proteomes" id="UP000465601">
    <property type="component" value="Unassembled WGS sequence"/>
</dbReference>
<dbReference type="InterPro" id="IPR018334">
    <property type="entry name" value="ArsR_HTH"/>
</dbReference>
<evidence type="ECO:0000259" key="5">
    <source>
        <dbReference type="PROSITE" id="PS50987"/>
    </source>
</evidence>
<dbReference type="AlphaFoldDB" id="A0A833M7G1"/>
<dbReference type="PANTHER" id="PTHR33154">
    <property type="entry name" value="TRANSCRIPTIONAL REGULATOR, ARSR FAMILY"/>
    <property type="match status" value="1"/>
</dbReference>
<evidence type="ECO:0000256" key="1">
    <source>
        <dbReference type="ARBA" id="ARBA00023015"/>
    </source>
</evidence>
<dbReference type="PANTHER" id="PTHR33154:SF33">
    <property type="entry name" value="TRANSCRIPTIONAL REPRESSOR SDPR"/>
    <property type="match status" value="1"/>
</dbReference>
<dbReference type="EMBL" id="WBZB01000040">
    <property type="protein sequence ID" value="KAB3527607.1"/>
    <property type="molecule type" value="Genomic_DNA"/>
</dbReference>
<evidence type="ECO:0000256" key="4">
    <source>
        <dbReference type="SAM" id="Coils"/>
    </source>
</evidence>
<gene>
    <name evidence="6" type="ORF">F8153_11530</name>
</gene>
<accession>A0A833M7G1</accession>
<dbReference type="PROSITE" id="PS50987">
    <property type="entry name" value="HTH_ARSR_2"/>
    <property type="match status" value="1"/>
</dbReference>
<dbReference type="SMART" id="SM00418">
    <property type="entry name" value="HTH_ARSR"/>
    <property type="match status" value="1"/>
</dbReference>
<evidence type="ECO:0000256" key="2">
    <source>
        <dbReference type="ARBA" id="ARBA00023125"/>
    </source>
</evidence>
<dbReference type="PRINTS" id="PR00778">
    <property type="entry name" value="HTHARSR"/>
</dbReference>
<dbReference type="SUPFAM" id="SSF46785">
    <property type="entry name" value="Winged helix' DNA-binding domain"/>
    <property type="match status" value="1"/>
</dbReference>
<evidence type="ECO:0000313" key="6">
    <source>
        <dbReference type="EMBL" id="KAB3527607.1"/>
    </source>
</evidence>
<evidence type="ECO:0000256" key="3">
    <source>
        <dbReference type="ARBA" id="ARBA00023163"/>
    </source>
</evidence>
<feature type="domain" description="HTH arsR-type" evidence="5">
    <location>
        <begin position="244"/>
        <end position="339"/>
    </location>
</feature>
<dbReference type="InterPro" id="IPR036388">
    <property type="entry name" value="WH-like_DNA-bd_sf"/>
</dbReference>
<dbReference type="InterPro" id="IPR011991">
    <property type="entry name" value="ArsR-like_HTH"/>
</dbReference>
<dbReference type="InterPro" id="IPR036390">
    <property type="entry name" value="WH_DNA-bd_sf"/>
</dbReference>
<dbReference type="InterPro" id="IPR001845">
    <property type="entry name" value="HTH_ArsR_DNA-bd_dom"/>
</dbReference>
<reference evidence="6 7" key="1">
    <citation type="submission" date="2019-10" db="EMBL/GenBank/DDBJ databases">
        <title>Alkaliphilus serpentinus sp. nov. and Alkaliphilus pronyensis sp. nov., two novel anaerobic alkaliphilic species isolated from the serpentinized-hosted hydrothermal field of the Prony Bay (New Caledonia).</title>
        <authorList>
            <person name="Postec A."/>
        </authorList>
    </citation>
    <scope>NUCLEOTIDE SEQUENCE [LARGE SCALE GENOMIC DNA]</scope>
    <source>
        <strain evidence="6 7">LacT</strain>
    </source>
</reference>
<dbReference type="PROSITE" id="PS00846">
    <property type="entry name" value="HTH_ARSR_1"/>
    <property type="match status" value="1"/>
</dbReference>
<dbReference type="GO" id="GO:0003677">
    <property type="term" value="F:DNA binding"/>
    <property type="evidence" value="ECO:0007669"/>
    <property type="project" value="UniProtKB-KW"/>
</dbReference>
<keyword evidence="2" id="KW-0238">DNA-binding</keyword>
<keyword evidence="1" id="KW-0805">Transcription regulation</keyword>
<keyword evidence="3" id="KW-0804">Transcription</keyword>
<dbReference type="RefSeq" id="WP_151866502.1">
    <property type="nucleotide sequence ID" value="NZ_WBZB01000040.1"/>
</dbReference>
<evidence type="ECO:0000313" key="7">
    <source>
        <dbReference type="Proteomes" id="UP000465601"/>
    </source>
</evidence>
<protein>
    <submittedName>
        <fullName evidence="6">Winged helix-turn-helix transcriptional regulator</fullName>
    </submittedName>
</protein>
<dbReference type="OrthoDB" id="1706794at2"/>
<comment type="caution">
    <text evidence="6">The sequence shown here is derived from an EMBL/GenBank/DDBJ whole genome shotgun (WGS) entry which is preliminary data.</text>
</comment>
<dbReference type="GO" id="GO:0003700">
    <property type="term" value="F:DNA-binding transcription factor activity"/>
    <property type="evidence" value="ECO:0007669"/>
    <property type="project" value="InterPro"/>
</dbReference>
<keyword evidence="4" id="KW-0175">Coiled coil</keyword>
<feature type="coiled-coil region" evidence="4">
    <location>
        <begin position="159"/>
        <end position="186"/>
    </location>
</feature>
<keyword evidence="7" id="KW-1185">Reference proteome</keyword>
<dbReference type="Pfam" id="PF01022">
    <property type="entry name" value="HTH_5"/>
    <property type="match status" value="1"/>
</dbReference>
<sequence length="339" mass="40267">MFLLKRNPLINFALAVKRLSNLKEYEKDIKKEKFEMDQEVKKIIEEINNQLSEVVSNDLEYLAKKFHIYQFIMSYAFDHNEISVSRFILIIQGFSMEEFKEFYRQEMFNVKADTTIEEIKEKISQHQDNNSISFLPTYKDFLTFEKEIHLIVPRIIQCLEAISAIYEDLNTEIKLLEEKYEEVFKEYLSNQDSFAQQLYVIGKDTYDYTKKDVNVYINIFLENFVSFSIDSDKKYLHMIIGIGLRSRLIEDSQYHLEFFKCLADQTKLNIIEMIASERVCARDIAKRLKLTKATISYHIGKLMMVGILKIDLQEGKKAYYQVQQDIIQKAFDGYMEKLK</sequence>
<organism evidence="6 7">
    <name type="scientific">Alkaliphilus serpentinus</name>
    <dbReference type="NCBI Taxonomy" id="1482731"/>
    <lineage>
        <taxon>Bacteria</taxon>
        <taxon>Bacillati</taxon>
        <taxon>Bacillota</taxon>
        <taxon>Clostridia</taxon>
        <taxon>Peptostreptococcales</taxon>
        <taxon>Natronincolaceae</taxon>
        <taxon>Alkaliphilus</taxon>
    </lineage>
</organism>
<dbReference type="Gene3D" id="1.10.10.10">
    <property type="entry name" value="Winged helix-like DNA-binding domain superfamily/Winged helix DNA-binding domain"/>
    <property type="match status" value="1"/>
</dbReference>
<dbReference type="CDD" id="cd00090">
    <property type="entry name" value="HTH_ARSR"/>
    <property type="match status" value="1"/>
</dbReference>